<reference evidence="4 5" key="1">
    <citation type="submission" date="2019-02" db="EMBL/GenBank/DDBJ databases">
        <title>Deep-cultivation of Planctomycetes and their phenomic and genomic characterization uncovers novel biology.</title>
        <authorList>
            <person name="Wiegand S."/>
            <person name="Jogler M."/>
            <person name="Boedeker C."/>
            <person name="Pinto D."/>
            <person name="Vollmers J."/>
            <person name="Rivas-Marin E."/>
            <person name="Kohn T."/>
            <person name="Peeters S.H."/>
            <person name="Heuer A."/>
            <person name="Rast P."/>
            <person name="Oberbeckmann S."/>
            <person name="Bunk B."/>
            <person name="Jeske O."/>
            <person name="Meyerdierks A."/>
            <person name="Storesund J.E."/>
            <person name="Kallscheuer N."/>
            <person name="Luecker S."/>
            <person name="Lage O.M."/>
            <person name="Pohl T."/>
            <person name="Merkel B.J."/>
            <person name="Hornburger P."/>
            <person name="Mueller R.-W."/>
            <person name="Bruemmer F."/>
            <person name="Labrenz M."/>
            <person name="Spormann A.M."/>
            <person name="Op den Camp H."/>
            <person name="Overmann J."/>
            <person name="Amann R."/>
            <person name="Jetten M.S.M."/>
            <person name="Mascher T."/>
            <person name="Medema M.H."/>
            <person name="Devos D.P."/>
            <person name="Kaster A.-K."/>
            <person name="Ovreas L."/>
            <person name="Rohde M."/>
            <person name="Galperin M.Y."/>
            <person name="Jogler C."/>
        </authorList>
    </citation>
    <scope>NUCLEOTIDE SEQUENCE [LARGE SCALE GENOMIC DNA]</scope>
    <source>
        <strain evidence="4 5">Pla133</strain>
    </source>
</reference>
<dbReference type="Gene3D" id="1.50.10.20">
    <property type="match status" value="1"/>
</dbReference>
<name>A0A518BRK9_9BACT</name>
<feature type="transmembrane region" description="Helical" evidence="2">
    <location>
        <begin position="36"/>
        <end position="56"/>
    </location>
</feature>
<protein>
    <recommendedName>
        <fullName evidence="3">Squalene cyclase C-terminal domain-containing protein</fullName>
    </recommendedName>
</protein>
<dbReference type="CDD" id="cd00688">
    <property type="entry name" value="ISOPREN_C2_like"/>
    <property type="match status" value="1"/>
</dbReference>
<evidence type="ECO:0000313" key="4">
    <source>
        <dbReference type="EMBL" id="QDU69614.1"/>
    </source>
</evidence>
<organism evidence="4 5">
    <name type="scientific">Engelhardtia mirabilis</name>
    <dbReference type="NCBI Taxonomy" id="2528011"/>
    <lineage>
        <taxon>Bacteria</taxon>
        <taxon>Pseudomonadati</taxon>
        <taxon>Planctomycetota</taxon>
        <taxon>Planctomycetia</taxon>
        <taxon>Planctomycetia incertae sedis</taxon>
        <taxon>Engelhardtia</taxon>
    </lineage>
</organism>
<dbReference type="AlphaFoldDB" id="A0A518BRK9"/>
<dbReference type="InterPro" id="IPR032696">
    <property type="entry name" value="SQ_cyclase_C"/>
</dbReference>
<feature type="domain" description="Squalene cyclase C-terminal" evidence="3">
    <location>
        <begin position="161"/>
        <end position="336"/>
    </location>
</feature>
<feature type="compositionally biased region" description="Acidic residues" evidence="1">
    <location>
        <begin position="106"/>
        <end position="122"/>
    </location>
</feature>
<feature type="region of interest" description="Disordered" evidence="1">
    <location>
        <begin position="106"/>
        <end position="126"/>
    </location>
</feature>
<dbReference type="InterPro" id="IPR008930">
    <property type="entry name" value="Terpenoid_cyclase/PrenylTrfase"/>
</dbReference>
<dbReference type="Proteomes" id="UP000316921">
    <property type="component" value="Chromosome"/>
</dbReference>
<proteinExistence type="predicted"/>
<feature type="region of interest" description="Disordered" evidence="1">
    <location>
        <begin position="139"/>
        <end position="158"/>
    </location>
</feature>
<keyword evidence="5" id="KW-1185">Reference proteome</keyword>
<keyword evidence="2" id="KW-0812">Transmembrane</keyword>
<keyword evidence="2" id="KW-0472">Membrane</keyword>
<feature type="compositionally biased region" description="Gly residues" evidence="1">
    <location>
        <begin position="139"/>
        <end position="149"/>
    </location>
</feature>
<evidence type="ECO:0000256" key="2">
    <source>
        <dbReference type="SAM" id="Phobius"/>
    </source>
</evidence>
<evidence type="ECO:0000313" key="5">
    <source>
        <dbReference type="Proteomes" id="UP000316921"/>
    </source>
</evidence>
<gene>
    <name evidence="4" type="ORF">Pla133_47340</name>
</gene>
<keyword evidence="2" id="KW-1133">Transmembrane helix</keyword>
<evidence type="ECO:0000259" key="3">
    <source>
        <dbReference type="Pfam" id="PF13243"/>
    </source>
</evidence>
<dbReference type="EMBL" id="CP036287">
    <property type="protein sequence ID" value="QDU69614.1"/>
    <property type="molecule type" value="Genomic_DNA"/>
</dbReference>
<dbReference type="SUPFAM" id="SSF48239">
    <property type="entry name" value="Terpenoid cyclases/Protein prenyltransferases"/>
    <property type="match status" value="1"/>
</dbReference>
<dbReference type="Pfam" id="PF13243">
    <property type="entry name" value="SQHop_cyclase_C"/>
    <property type="match status" value="1"/>
</dbReference>
<dbReference type="KEGG" id="pbap:Pla133_47340"/>
<evidence type="ECO:0000256" key="1">
    <source>
        <dbReference type="SAM" id="MobiDB-lite"/>
    </source>
</evidence>
<accession>A0A518BRK9</accession>
<sequence>MSQQDYSHIHVETTLPKPWEEEQTFNDVLYDWMGRAPWLAISFAAHIVFYFILAAIPWDEMSKKEEVILQADIITPPEEIFEEPEEEEIEEIEEEIIEEPIIQDSEVVEETDDVSEDLDSDLPESPFDSNQFNDVIGIGGGAGGGGGKTGGRRSGRKKVGKGVEKALLAGLEWLKDHQSEDGHWDADDFPVECDKEPPYSDGEGSALHDVGLTGLALLAFLGFGDTMNDGQYHETIRSGISWLQKQQDRSTGLIGEQTASNFIYNHAIAALALCEAQYGAPNPILKKSAQNAVNYIHRARNPYSAWRYQVPPDNTNDTSVTGWMVFALSAAQDAKLNVETDAYRGSLSWFDEVTDPTTGRTGYTQIGEGSARPRHLQEFYKAEYTEALTAVSVLCRVFIANILNEPIKDDDRQKELVERGIELMMEHLPEWSEDGSLNDMYYWYYASYALYQLSEQYSSAWTKWEKALSDALLPSQRTSPPCFEGSWDPIGPWGHEGGRVYSTAIGVLCLEVYFRYGKVLGSR</sequence>
<dbReference type="RefSeq" id="WP_145069675.1">
    <property type="nucleotide sequence ID" value="NZ_CP036287.1"/>
</dbReference>